<feature type="transmembrane region" description="Helical" evidence="8">
    <location>
        <begin position="377"/>
        <end position="397"/>
    </location>
</feature>
<evidence type="ECO:0000256" key="7">
    <source>
        <dbReference type="ARBA" id="ARBA00023136"/>
    </source>
</evidence>
<dbReference type="Pfam" id="PF13231">
    <property type="entry name" value="PMT_2"/>
    <property type="match status" value="1"/>
</dbReference>
<evidence type="ECO:0000256" key="1">
    <source>
        <dbReference type="ARBA" id="ARBA00004651"/>
    </source>
</evidence>
<sequence>MGEVYLKRNNILFKSAIILLLLIGLLLRCYFTEWNKPLTGDEVGYNKMVYQLLDKGIYGYTPYGTSITPNAFTTPGYPIFLAICYSIFGYHNGNPPIMQIQLFQILIQLICSLLLYLIATKLFSRRIVGLLVMACYLLHPTFILSSSYILTETLYGLFNLLFIFLLIHSINKKNKTILFLLGFTFGVCILIRPAILPFLFILIFYFFIREKDKKLKYKLMDSVFLIIGFFVTMLPWWIRNVISLDKIVLLAEQAGNPLLWGAYPNNPFPDIDPLMKPEDMGKIAINRIINGFKNEPFTYLEWYTWGKLRYLVEDIFPGTSYITKDYFRSIHIISVILGVIGLIFMTIKRNLSSGLILFMFFLTNILVYLPFAPVSRYFYSALPLCLIGLGQLFYFLVTFRIDLNKTSSVNKNPRL</sequence>
<feature type="transmembrane region" description="Helical" evidence="8">
    <location>
        <begin position="102"/>
        <end position="119"/>
    </location>
</feature>
<evidence type="ECO:0000256" key="4">
    <source>
        <dbReference type="ARBA" id="ARBA00022679"/>
    </source>
</evidence>
<feature type="transmembrane region" description="Helical" evidence="8">
    <location>
        <begin position="154"/>
        <end position="171"/>
    </location>
</feature>
<comment type="subcellular location">
    <subcellularLocation>
        <location evidence="1">Cell membrane</location>
        <topology evidence="1">Multi-pass membrane protein</topology>
    </subcellularLocation>
</comment>
<dbReference type="InterPro" id="IPR050297">
    <property type="entry name" value="LipidA_mod_glycosyltrf_83"/>
</dbReference>
<dbReference type="AlphaFoldDB" id="A0A4R4EBL3"/>
<feature type="transmembrane region" description="Helical" evidence="8">
    <location>
        <begin position="354"/>
        <end position="371"/>
    </location>
</feature>
<keyword evidence="11" id="KW-1185">Reference proteome</keyword>
<feature type="transmembrane region" description="Helical" evidence="8">
    <location>
        <begin position="12"/>
        <end position="31"/>
    </location>
</feature>
<evidence type="ECO:0000313" key="10">
    <source>
        <dbReference type="EMBL" id="TCZ76330.1"/>
    </source>
</evidence>
<keyword evidence="4 10" id="KW-0808">Transferase</keyword>
<gene>
    <name evidence="10" type="ORF">E0485_14115</name>
</gene>
<evidence type="ECO:0000313" key="11">
    <source>
        <dbReference type="Proteomes" id="UP000295418"/>
    </source>
</evidence>
<evidence type="ECO:0000256" key="8">
    <source>
        <dbReference type="SAM" id="Phobius"/>
    </source>
</evidence>
<dbReference type="PANTHER" id="PTHR33908:SF11">
    <property type="entry name" value="MEMBRANE PROTEIN"/>
    <property type="match status" value="1"/>
</dbReference>
<keyword evidence="3" id="KW-0328">Glycosyltransferase</keyword>
<accession>A0A4R4EBL3</accession>
<evidence type="ECO:0000256" key="6">
    <source>
        <dbReference type="ARBA" id="ARBA00022989"/>
    </source>
</evidence>
<dbReference type="InterPro" id="IPR038731">
    <property type="entry name" value="RgtA/B/C-like"/>
</dbReference>
<name>A0A4R4EBL3_9BACL</name>
<feature type="transmembrane region" description="Helical" evidence="8">
    <location>
        <begin position="125"/>
        <end position="142"/>
    </location>
</feature>
<feature type="transmembrane region" description="Helical" evidence="8">
    <location>
        <begin position="177"/>
        <end position="207"/>
    </location>
</feature>
<dbReference type="GO" id="GO:0005886">
    <property type="term" value="C:plasma membrane"/>
    <property type="evidence" value="ECO:0007669"/>
    <property type="project" value="UniProtKB-SubCell"/>
</dbReference>
<feature type="transmembrane region" description="Helical" evidence="8">
    <location>
        <begin position="326"/>
        <end position="347"/>
    </location>
</feature>
<organism evidence="10 11">
    <name type="scientific">Paenibacillus albiflavus</name>
    <dbReference type="NCBI Taxonomy" id="2545760"/>
    <lineage>
        <taxon>Bacteria</taxon>
        <taxon>Bacillati</taxon>
        <taxon>Bacillota</taxon>
        <taxon>Bacilli</taxon>
        <taxon>Bacillales</taxon>
        <taxon>Paenibacillaceae</taxon>
        <taxon>Paenibacillus</taxon>
    </lineage>
</organism>
<evidence type="ECO:0000259" key="9">
    <source>
        <dbReference type="Pfam" id="PF13231"/>
    </source>
</evidence>
<comment type="caution">
    <text evidence="10">The sequence shown here is derived from an EMBL/GenBank/DDBJ whole genome shotgun (WGS) entry which is preliminary data.</text>
</comment>
<dbReference type="EMBL" id="SKFG01000013">
    <property type="protein sequence ID" value="TCZ76330.1"/>
    <property type="molecule type" value="Genomic_DNA"/>
</dbReference>
<dbReference type="GO" id="GO:0009103">
    <property type="term" value="P:lipopolysaccharide biosynthetic process"/>
    <property type="evidence" value="ECO:0007669"/>
    <property type="project" value="UniProtKB-ARBA"/>
</dbReference>
<keyword evidence="7 8" id="KW-0472">Membrane</keyword>
<dbReference type="PANTHER" id="PTHR33908">
    <property type="entry name" value="MANNOSYLTRANSFERASE YKCB-RELATED"/>
    <property type="match status" value="1"/>
</dbReference>
<keyword evidence="6 8" id="KW-1133">Transmembrane helix</keyword>
<evidence type="ECO:0000256" key="5">
    <source>
        <dbReference type="ARBA" id="ARBA00022692"/>
    </source>
</evidence>
<dbReference type="GO" id="GO:0016763">
    <property type="term" value="F:pentosyltransferase activity"/>
    <property type="evidence" value="ECO:0007669"/>
    <property type="project" value="TreeGrafter"/>
</dbReference>
<dbReference type="Proteomes" id="UP000295418">
    <property type="component" value="Unassembled WGS sequence"/>
</dbReference>
<reference evidence="10 11" key="1">
    <citation type="submission" date="2019-03" db="EMBL/GenBank/DDBJ databases">
        <authorList>
            <person name="Kim M.K.M."/>
        </authorList>
    </citation>
    <scope>NUCLEOTIDE SEQUENCE [LARGE SCALE GENOMIC DNA]</scope>
    <source>
        <strain evidence="10 11">18JY21-1</strain>
    </source>
</reference>
<keyword evidence="5 8" id="KW-0812">Transmembrane</keyword>
<proteinExistence type="predicted"/>
<evidence type="ECO:0000256" key="3">
    <source>
        <dbReference type="ARBA" id="ARBA00022676"/>
    </source>
</evidence>
<protein>
    <submittedName>
        <fullName evidence="10">Phospholipid carrier-dependent glycosyltransferase</fullName>
    </submittedName>
</protein>
<feature type="domain" description="Glycosyltransferase RgtA/B/C/D-like" evidence="9">
    <location>
        <begin position="74"/>
        <end position="236"/>
    </location>
</feature>
<evidence type="ECO:0000256" key="2">
    <source>
        <dbReference type="ARBA" id="ARBA00022475"/>
    </source>
</evidence>
<keyword evidence="2" id="KW-1003">Cell membrane</keyword>
<feature type="transmembrane region" description="Helical" evidence="8">
    <location>
        <begin position="219"/>
        <end position="238"/>
    </location>
</feature>